<evidence type="ECO:0000256" key="10">
    <source>
        <dbReference type="ARBA" id="ARBA00038489"/>
    </source>
</evidence>
<keyword evidence="6 14" id="KW-0560">Oxidoreductase</keyword>
<dbReference type="PANTHER" id="PTHR42801">
    <property type="entry name" value="THIOREDOXIN-DEPENDENT PEROXIDE REDUCTASE"/>
    <property type="match status" value="1"/>
</dbReference>
<feature type="domain" description="Thioredoxin" evidence="13">
    <location>
        <begin position="2"/>
        <end position="155"/>
    </location>
</feature>
<evidence type="ECO:0000256" key="11">
    <source>
        <dbReference type="ARBA" id="ARBA00049091"/>
    </source>
</evidence>
<keyword evidence="7" id="KW-1015">Disulfide bond</keyword>
<dbReference type="InterPro" id="IPR024706">
    <property type="entry name" value="Peroxiredoxin_AhpC-typ"/>
</dbReference>
<dbReference type="InterPro" id="IPR050924">
    <property type="entry name" value="Peroxiredoxin_BCP/PrxQ"/>
</dbReference>
<comment type="subunit">
    <text evidence="2">Monomer.</text>
</comment>
<dbReference type="Proteomes" id="UP000266089">
    <property type="component" value="Unassembled WGS sequence"/>
</dbReference>
<evidence type="ECO:0000256" key="7">
    <source>
        <dbReference type="ARBA" id="ARBA00023157"/>
    </source>
</evidence>
<dbReference type="PIRSF" id="PIRSF000239">
    <property type="entry name" value="AHPC"/>
    <property type="match status" value="1"/>
</dbReference>
<dbReference type="PROSITE" id="PS51352">
    <property type="entry name" value="THIOREDOXIN_2"/>
    <property type="match status" value="1"/>
</dbReference>
<feature type="active site" description="Cysteine sulfenic acid (-SOH) intermediate; for peroxidase activity" evidence="12">
    <location>
        <position position="44"/>
    </location>
</feature>
<comment type="function">
    <text evidence="1">Thiol-specific peroxidase that catalyzes the reduction of hydrogen peroxide and organic hydroperoxides to water and alcohols, respectively. Plays a role in cell protection against oxidative stress by detoxifying peroxides and as sensor of hydrogen peroxide-mediated signaling events.</text>
</comment>
<proteinExistence type="inferred from homology"/>
<dbReference type="GO" id="GO:0045454">
    <property type="term" value="P:cell redox homeostasis"/>
    <property type="evidence" value="ECO:0007669"/>
    <property type="project" value="TreeGrafter"/>
</dbReference>
<dbReference type="GO" id="GO:0034599">
    <property type="term" value="P:cellular response to oxidative stress"/>
    <property type="evidence" value="ECO:0007669"/>
    <property type="project" value="TreeGrafter"/>
</dbReference>
<comment type="caution">
    <text evidence="14">The sequence shown here is derived from an EMBL/GenBank/DDBJ whole genome shotgun (WGS) entry which is preliminary data.</text>
</comment>
<accession>A0A399E9B6</accession>
<evidence type="ECO:0000313" key="14">
    <source>
        <dbReference type="EMBL" id="RIH79400.1"/>
    </source>
</evidence>
<evidence type="ECO:0000259" key="13">
    <source>
        <dbReference type="PROSITE" id="PS51352"/>
    </source>
</evidence>
<evidence type="ECO:0000256" key="9">
    <source>
        <dbReference type="ARBA" id="ARBA00032824"/>
    </source>
</evidence>
<dbReference type="AlphaFoldDB" id="A0A399E9B6"/>
<dbReference type="FunFam" id="3.40.30.10:FF:000007">
    <property type="entry name" value="Thioredoxin-dependent thiol peroxidase"/>
    <property type="match status" value="1"/>
</dbReference>
<keyword evidence="5" id="KW-0049">Antioxidant</keyword>
<sequence length="164" mass="18343">MLNVGDPAPNFTLPDQEGKLHTLEDYRGRWVVLYFYPKDDTPGCTKEACSFRDEKGRLEELGAVVLGVSADDVQSHGRFHGKYGLNFPLLSDSEKQTIRAYGAWGTKTMYGKAYEGVLRHTYLIDPAGRVARVWDKVKPDEHALEVAEALQELQQQRVGGNSVS</sequence>
<keyword evidence="8" id="KW-0676">Redox-active center</keyword>
<evidence type="ECO:0000256" key="2">
    <source>
        <dbReference type="ARBA" id="ARBA00011245"/>
    </source>
</evidence>
<dbReference type="GO" id="GO:0008379">
    <property type="term" value="F:thioredoxin peroxidase activity"/>
    <property type="evidence" value="ECO:0007669"/>
    <property type="project" value="TreeGrafter"/>
</dbReference>
<dbReference type="InterPro" id="IPR013766">
    <property type="entry name" value="Thioredoxin_domain"/>
</dbReference>
<evidence type="ECO:0000256" key="6">
    <source>
        <dbReference type="ARBA" id="ARBA00023002"/>
    </source>
</evidence>
<dbReference type="NCBIfam" id="NF006960">
    <property type="entry name" value="PRK09437.1"/>
    <property type="match status" value="1"/>
</dbReference>
<evidence type="ECO:0000256" key="1">
    <source>
        <dbReference type="ARBA" id="ARBA00003330"/>
    </source>
</evidence>
<evidence type="ECO:0000256" key="3">
    <source>
        <dbReference type="ARBA" id="ARBA00013017"/>
    </source>
</evidence>
<dbReference type="SUPFAM" id="SSF52833">
    <property type="entry name" value="Thioredoxin-like"/>
    <property type="match status" value="1"/>
</dbReference>
<dbReference type="CDD" id="cd03017">
    <property type="entry name" value="PRX_BCP"/>
    <property type="match status" value="1"/>
</dbReference>
<dbReference type="InterPro" id="IPR000866">
    <property type="entry name" value="AhpC/TSA"/>
</dbReference>
<dbReference type="OrthoDB" id="9812811at2"/>
<dbReference type="EC" id="1.11.1.24" evidence="3"/>
<evidence type="ECO:0000256" key="4">
    <source>
        <dbReference type="ARBA" id="ARBA00022559"/>
    </source>
</evidence>
<dbReference type="RefSeq" id="WP_043982441.1">
    <property type="nucleotide sequence ID" value="NZ_JBHSXZ010000009.1"/>
</dbReference>
<evidence type="ECO:0000256" key="5">
    <source>
        <dbReference type="ARBA" id="ARBA00022862"/>
    </source>
</evidence>
<keyword evidence="4 14" id="KW-0575">Peroxidase</keyword>
<evidence type="ECO:0000256" key="8">
    <source>
        <dbReference type="ARBA" id="ARBA00023284"/>
    </source>
</evidence>
<gene>
    <name evidence="14" type="primary">bcp_1</name>
    <name evidence="14" type="ORF">Mcate_00397</name>
</gene>
<comment type="similarity">
    <text evidence="10">Belongs to the peroxiredoxin family. BCP/PrxQ subfamily.</text>
</comment>
<evidence type="ECO:0000256" key="12">
    <source>
        <dbReference type="PIRSR" id="PIRSR000239-1"/>
    </source>
</evidence>
<dbReference type="Gene3D" id="3.40.30.10">
    <property type="entry name" value="Glutaredoxin"/>
    <property type="match status" value="1"/>
</dbReference>
<dbReference type="InterPro" id="IPR036249">
    <property type="entry name" value="Thioredoxin-like_sf"/>
</dbReference>
<protein>
    <recommendedName>
        <fullName evidence="3">thioredoxin-dependent peroxiredoxin</fullName>
        <ecNumber evidence="3">1.11.1.24</ecNumber>
    </recommendedName>
    <alternativeName>
        <fullName evidence="9">Thioredoxin peroxidase</fullName>
    </alternativeName>
</protein>
<dbReference type="Pfam" id="PF00578">
    <property type="entry name" value="AhpC-TSA"/>
    <property type="match status" value="1"/>
</dbReference>
<organism evidence="14 15">
    <name type="scientific">Meiothermus taiwanensis</name>
    <dbReference type="NCBI Taxonomy" id="172827"/>
    <lineage>
        <taxon>Bacteria</taxon>
        <taxon>Thermotogati</taxon>
        <taxon>Deinococcota</taxon>
        <taxon>Deinococci</taxon>
        <taxon>Thermales</taxon>
        <taxon>Thermaceae</taxon>
        <taxon>Meiothermus</taxon>
    </lineage>
</organism>
<evidence type="ECO:0000313" key="15">
    <source>
        <dbReference type="Proteomes" id="UP000266089"/>
    </source>
</evidence>
<dbReference type="EMBL" id="QWKX01000006">
    <property type="protein sequence ID" value="RIH79400.1"/>
    <property type="molecule type" value="Genomic_DNA"/>
</dbReference>
<reference evidence="14 15" key="1">
    <citation type="submission" date="2018-08" db="EMBL/GenBank/DDBJ databases">
        <title>Meiothermus cateniformans JCM 15151 genome sequencing project.</title>
        <authorList>
            <person name="Da Costa M.S."/>
            <person name="Albuquerque L."/>
            <person name="Raposo P."/>
            <person name="Froufe H.J.C."/>
            <person name="Barroso C.S."/>
            <person name="Egas C."/>
        </authorList>
    </citation>
    <scope>NUCLEOTIDE SEQUENCE [LARGE SCALE GENOMIC DNA]</scope>
    <source>
        <strain evidence="14 15">JCM 15151</strain>
    </source>
</reference>
<dbReference type="PANTHER" id="PTHR42801:SF4">
    <property type="entry name" value="AHPC_TSA FAMILY PROTEIN"/>
    <property type="match status" value="1"/>
</dbReference>
<comment type="catalytic activity">
    <reaction evidence="11">
        <text>a hydroperoxide + [thioredoxin]-dithiol = an alcohol + [thioredoxin]-disulfide + H2O</text>
        <dbReference type="Rhea" id="RHEA:62620"/>
        <dbReference type="Rhea" id="RHEA-COMP:10698"/>
        <dbReference type="Rhea" id="RHEA-COMP:10700"/>
        <dbReference type="ChEBI" id="CHEBI:15377"/>
        <dbReference type="ChEBI" id="CHEBI:29950"/>
        <dbReference type="ChEBI" id="CHEBI:30879"/>
        <dbReference type="ChEBI" id="CHEBI:35924"/>
        <dbReference type="ChEBI" id="CHEBI:50058"/>
        <dbReference type="EC" id="1.11.1.24"/>
    </reaction>
</comment>
<name>A0A399E9B6_9DEIN</name>
<dbReference type="GO" id="GO:0005737">
    <property type="term" value="C:cytoplasm"/>
    <property type="evidence" value="ECO:0007669"/>
    <property type="project" value="TreeGrafter"/>
</dbReference>